<comment type="caution">
    <text evidence="2">The sequence shown here is derived from an EMBL/GenBank/DDBJ whole genome shotgun (WGS) entry which is preliminary data.</text>
</comment>
<dbReference type="Proteomes" id="UP000649328">
    <property type="component" value="Unassembled WGS sequence"/>
</dbReference>
<dbReference type="EMBL" id="JACBPP010000003">
    <property type="protein sequence ID" value="KAF8003512.1"/>
    <property type="molecule type" value="Genomic_DNA"/>
</dbReference>
<protein>
    <submittedName>
        <fullName evidence="2">Uncharacterized protein</fullName>
    </submittedName>
</protein>
<keyword evidence="3" id="KW-1185">Reference proteome</keyword>
<dbReference type="AlphaFoldDB" id="A0A8H7GV38"/>
<gene>
    <name evidence="2" type="ORF">HF325_002757</name>
</gene>
<organism evidence="2 3">
    <name type="scientific">Metschnikowia pulcherrima</name>
    <dbReference type="NCBI Taxonomy" id="27326"/>
    <lineage>
        <taxon>Eukaryota</taxon>
        <taxon>Fungi</taxon>
        <taxon>Dikarya</taxon>
        <taxon>Ascomycota</taxon>
        <taxon>Saccharomycotina</taxon>
        <taxon>Pichiomycetes</taxon>
        <taxon>Metschnikowiaceae</taxon>
        <taxon>Metschnikowia</taxon>
    </lineage>
</organism>
<evidence type="ECO:0000313" key="2">
    <source>
        <dbReference type="EMBL" id="KAF8003512.1"/>
    </source>
</evidence>
<sequence length="196" mass="22328">MSSSRPKKSAKTRPAAPEGGLLRAHKEEKFQLHDEADLVNFRADALTRFITNQDLMDNVTLKLIHTSRLAPPRSFPGNEGKNKLYEEDATDEAIMEAAKNMTPTQLFSGDLPLMRAKEKLLARELAELHEELEKVINTSVLSEKSSFQKRAVKRLADAQSQCSDAESLEHLESVLERTLQEYKDKFKHEYTFDDRP</sequence>
<proteinExistence type="predicted"/>
<feature type="region of interest" description="Disordered" evidence="1">
    <location>
        <begin position="1"/>
        <end position="27"/>
    </location>
</feature>
<feature type="compositionally biased region" description="Basic residues" evidence="1">
    <location>
        <begin position="1"/>
        <end position="11"/>
    </location>
</feature>
<reference evidence="2" key="1">
    <citation type="submission" date="2020-10" db="EMBL/GenBank/DDBJ databases">
        <title>The Whole-Genome Sequence of Metschnikowia persimmonesis, a Novel Endophytic Yeast Species Isolated from Medicinal Plant Diospyros kaki Thumb.</title>
        <authorList>
            <person name="Rahmat E."/>
            <person name="Kang Y."/>
        </authorList>
    </citation>
    <scope>NUCLEOTIDE SEQUENCE</scope>
    <source>
        <strain evidence="2">KIOM G15050</strain>
    </source>
</reference>
<accession>A0A8H7GV38</accession>
<evidence type="ECO:0000313" key="3">
    <source>
        <dbReference type="Proteomes" id="UP000649328"/>
    </source>
</evidence>
<dbReference type="OrthoDB" id="4093693at2759"/>
<evidence type="ECO:0000256" key="1">
    <source>
        <dbReference type="SAM" id="MobiDB-lite"/>
    </source>
</evidence>
<name>A0A8H7GV38_9ASCO</name>